<evidence type="ECO:0000313" key="2">
    <source>
        <dbReference type="Proteomes" id="UP000790377"/>
    </source>
</evidence>
<evidence type="ECO:0000313" key="1">
    <source>
        <dbReference type="EMBL" id="KAH7911357.1"/>
    </source>
</evidence>
<protein>
    <submittedName>
        <fullName evidence="1">Cytochrome P450</fullName>
    </submittedName>
</protein>
<name>A0ACB8AFN8_9AGAM</name>
<gene>
    <name evidence="1" type="ORF">BJ138DRAFT_1126113</name>
</gene>
<keyword evidence="2" id="KW-1185">Reference proteome</keyword>
<accession>A0ACB8AFN8</accession>
<reference evidence="1" key="1">
    <citation type="journal article" date="2021" name="New Phytol.">
        <title>Evolutionary innovations through gain and loss of genes in the ectomycorrhizal Boletales.</title>
        <authorList>
            <person name="Wu G."/>
            <person name="Miyauchi S."/>
            <person name="Morin E."/>
            <person name="Kuo A."/>
            <person name="Drula E."/>
            <person name="Varga T."/>
            <person name="Kohler A."/>
            <person name="Feng B."/>
            <person name="Cao Y."/>
            <person name="Lipzen A."/>
            <person name="Daum C."/>
            <person name="Hundley H."/>
            <person name="Pangilinan J."/>
            <person name="Johnson J."/>
            <person name="Barry K."/>
            <person name="LaButti K."/>
            <person name="Ng V."/>
            <person name="Ahrendt S."/>
            <person name="Min B."/>
            <person name="Choi I.G."/>
            <person name="Park H."/>
            <person name="Plett J.M."/>
            <person name="Magnuson J."/>
            <person name="Spatafora J.W."/>
            <person name="Nagy L.G."/>
            <person name="Henrissat B."/>
            <person name="Grigoriev I.V."/>
            <person name="Yang Z.L."/>
            <person name="Xu J."/>
            <person name="Martin F.M."/>
        </authorList>
    </citation>
    <scope>NUCLEOTIDE SEQUENCE</scope>
    <source>
        <strain evidence="1">ATCC 28755</strain>
    </source>
</reference>
<organism evidence="1 2">
    <name type="scientific">Hygrophoropsis aurantiaca</name>
    <dbReference type="NCBI Taxonomy" id="72124"/>
    <lineage>
        <taxon>Eukaryota</taxon>
        <taxon>Fungi</taxon>
        <taxon>Dikarya</taxon>
        <taxon>Basidiomycota</taxon>
        <taxon>Agaricomycotina</taxon>
        <taxon>Agaricomycetes</taxon>
        <taxon>Agaricomycetidae</taxon>
        <taxon>Boletales</taxon>
        <taxon>Coniophorineae</taxon>
        <taxon>Hygrophoropsidaceae</taxon>
        <taxon>Hygrophoropsis</taxon>
    </lineage>
</organism>
<comment type="caution">
    <text evidence="1">The sequence shown here is derived from an EMBL/GenBank/DDBJ whole genome shotgun (WGS) entry which is preliminary data.</text>
</comment>
<proteinExistence type="predicted"/>
<dbReference type="Proteomes" id="UP000790377">
    <property type="component" value="Unassembled WGS sequence"/>
</dbReference>
<dbReference type="EMBL" id="MU267681">
    <property type="protein sequence ID" value="KAH7911357.1"/>
    <property type="molecule type" value="Genomic_DNA"/>
</dbReference>
<sequence length="540" mass="60809">MISSPVLAFCSAIILAFAFVSHYVKAKRRFIKNVRGPPSPSWLLGNELEVRHQSDVGDVDFKWMQEFGAVWRTQTSYGGDNLYIADPKALQYVLQTSGYHYPKNVAENFMNKLMMGRGLVSAIGEDHRRQKKVMNPVFTSAQLKSFVPLFRDTAVKMSGQWTDVLETNNAVEAEVNVSAWLARTTLDVICKAAFNYDAGALDRKQNELAGAFNSLMTEGSLYPSARDILYKGFLKFVPNNLLDVFEYMPTRQDVRRQQFLKLAKRIAKQLVHEKGPATEKGSKDALSVLVRSNQSEDPKSQMDEDEILSQMATLILAGHETTASTMSWFLYELAKHPDDQQKIREEIATFRSTIHARGDEDFGPSDFEAMSFTNAALKETLRLYPIAHNFNRYADRDDVIPLAEPIILKSGETASEIKVTRGQAITVSVVGYNRVPSVWGNDAHTWNPMRFLETTEGRQTSVGVYANLASFSGGIRACIGWRFAVFEMQAIIVELLEKFHFNLPEVEVDIQRAPAQALVPLNRNRPEDGPQMPLRISLVH</sequence>